<dbReference type="STRING" id="546269.HMPREF0389_00087"/>
<proteinExistence type="inferred from homology"/>
<feature type="transmembrane region" description="Helical" evidence="1">
    <location>
        <begin position="157"/>
        <end position="184"/>
    </location>
</feature>
<keyword evidence="1" id="KW-0813">Transport</keyword>
<feature type="transmembrane region" description="Helical" evidence="1">
    <location>
        <begin position="70"/>
        <end position="88"/>
    </location>
</feature>
<keyword evidence="1" id="KW-0915">Sodium</keyword>
<feature type="transmembrane region" description="Helical" evidence="1">
    <location>
        <begin position="310"/>
        <end position="330"/>
    </location>
</feature>
<dbReference type="EMBL" id="CP002390">
    <property type="protein sequence ID" value="EFE28174.1"/>
    <property type="molecule type" value="Genomic_DNA"/>
</dbReference>
<comment type="similarity">
    <text evidence="1">Belongs to the glutamate:Na(+) symporter (ESS) (TC 2.A.27) family.</text>
</comment>
<dbReference type="PATRIC" id="fig|546269.5.peg.575"/>
<dbReference type="RefSeq" id="WP_014262206.1">
    <property type="nucleotide sequence ID" value="NC_016630.1"/>
</dbReference>
<evidence type="ECO:0000313" key="4">
    <source>
        <dbReference type="Proteomes" id="UP000007468"/>
    </source>
</evidence>
<dbReference type="HAMAP" id="MF_02062">
    <property type="entry name" value="GltS"/>
    <property type="match status" value="1"/>
</dbReference>
<comment type="subcellular location">
    <subcellularLocation>
        <location evidence="1">Cell membrane</location>
        <topology evidence="1">Multi-pass membrane protein</topology>
    </subcellularLocation>
</comment>
<accession>D6GR83</accession>
<dbReference type="PANTHER" id="PTHR36178">
    <property type="entry name" value="SLR0625 PROTEIN"/>
    <property type="match status" value="1"/>
</dbReference>
<feature type="transmembrane region" description="Helical" evidence="1">
    <location>
        <begin position="244"/>
        <end position="263"/>
    </location>
</feature>
<dbReference type="AlphaFoldDB" id="D6GR83"/>
<evidence type="ECO:0000313" key="3">
    <source>
        <dbReference type="EMBL" id="EFE28174.1"/>
    </source>
</evidence>
<gene>
    <name evidence="3" type="primary">gltS</name>
    <name evidence="3" type="ordered locus">HMPREF0389_00087</name>
</gene>
<organism evidence="3 4">
    <name type="scientific">Filifactor alocis (strain ATCC 35896 / CCUG 47790 / D40 B5)</name>
    <name type="common">Fusobacterium alocis</name>
    <dbReference type="NCBI Taxonomy" id="546269"/>
    <lineage>
        <taxon>Bacteria</taxon>
        <taxon>Bacillati</taxon>
        <taxon>Bacillota</taxon>
        <taxon>Clostridia</taxon>
        <taxon>Peptostreptococcales</taxon>
        <taxon>Filifactoraceae</taxon>
        <taxon>Filifactor</taxon>
    </lineage>
</organism>
<dbReference type="GO" id="GO:0015501">
    <property type="term" value="F:glutamate:sodium symporter activity"/>
    <property type="evidence" value="ECO:0007669"/>
    <property type="project" value="UniProtKB-UniRule"/>
</dbReference>
<feature type="transmembrane region" description="Helical" evidence="1">
    <location>
        <begin position="284"/>
        <end position="304"/>
    </location>
</feature>
<dbReference type="PANTHER" id="PTHR36178:SF1">
    <property type="entry name" value="SODIUM_GLUTAMATE SYMPORTER"/>
    <property type="match status" value="1"/>
</dbReference>
<comment type="function">
    <text evidence="1">Catalyzes the sodium-dependent transport of glutamate.</text>
</comment>
<dbReference type="KEGG" id="faa:HMPREF0389_00087"/>
<keyword evidence="1" id="KW-1003">Cell membrane</keyword>
<keyword evidence="1" id="KW-0739">Sodium transport</keyword>
<dbReference type="GO" id="GO:0005886">
    <property type="term" value="C:plasma membrane"/>
    <property type="evidence" value="ECO:0007669"/>
    <property type="project" value="UniProtKB-SubCell"/>
</dbReference>
<feature type="transmembrane region" description="Helical" evidence="1">
    <location>
        <begin position="36"/>
        <end position="58"/>
    </location>
</feature>
<dbReference type="Proteomes" id="UP000007468">
    <property type="component" value="Chromosome"/>
</dbReference>
<keyword evidence="1" id="KW-0812">Transmembrane</keyword>
<dbReference type="NCBIfam" id="TIGR00210">
    <property type="entry name" value="gltS"/>
    <property type="match status" value="1"/>
</dbReference>
<sequence>MVIEMNMVKTLMVSILMLLLGKFLRKKISFLVKYSIPEAVVGGLLFAVFTLIMKQTGIAEFTFDKTLESYFMNVFFTASGFEAGAALLKKSGKKVLIFVGLAAATAFLQNVIAVGLSPLVGLNAQLGFMTGSIPMTGGHGNAAAYAPIVEKAGVEGAVAIAIAAATFGLVAGSLIGGPVGNFLIKKYDLYSDTPAEVSDDLNALALETTSRPKELNPNTFMLANILIFIALGLGAYIMDLFKILLPNVTLPIHVMGMLGGAIIRNAYDAITGDTNATPLEEIDMIGNVSLSIFVSMAIMTMQLWTLIDLAGPLLILLLAQCVFIILFAFITFKMMGADYDAAIMVSGHIGFSMGAVPVSVANMKAICDRYRFSKIAFFIVPVVGGLFSNFTNAAIITGFMNFLGIH</sequence>
<dbReference type="InterPro" id="IPR004445">
    <property type="entry name" value="GltS"/>
</dbReference>
<dbReference type="GO" id="GO:0015813">
    <property type="term" value="P:L-glutamate transmembrane transport"/>
    <property type="evidence" value="ECO:0007669"/>
    <property type="project" value="UniProtKB-UniRule"/>
</dbReference>
<feature type="transmembrane region" description="Helical" evidence="1">
    <location>
        <begin position="220"/>
        <end position="238"/>
    </location>
</feature>
<keyword evidence="1" id="KW-1133">Transmembrane helix</keyword>
<keyword evidence="1" id="KW-0029">Amino-acid transport</keyword>
<keyword evidence="1" id="KW-0472">Membrane</keyword>
<evidence type="ECO:0000256" key="1">
    <source>
        <dbReference type="HAMAP-Rule" id="MF_02062"/>
    </source>
</evidence>
<reference evidence="4" key="1">
    <citation type="submission" date="2010-12" db="EMBL/GenBank/DDBJ databases">
        <title>The genome sequence of Filifactor alocis strain ATCC 35896.</title>
        <authorList>
            <consortium name="The Broad Institute Genome Sequencing Platform"/>
            <person name="Ward D."/>
            <person name="Earl A."/>
            <person name="Feldgarden M."/>
            <person name="Young S.K."/>
            <person name="Gargeya S."/>
            <person name="Zeng Q."/>
            <person name="Alvarado L."/>
            <person name="Berlin A."/>
            <person name="Bochicchio J."/>
            <person name="Chapman S.B."/>
            <person name="Chen Z."/>
            <person name="Freedman E."/>
            <person name="Gellesch M."/>
            <person name="Goldberg J."/>
            <person name="Griggs A."/>
            <person name="Gujja S."/>
            <person name="Heilman E."/>
            <person name="Heiman D."/>
            <person name="Howarth C."/>
            <person name="Mehta T."/>
            <person name="Neiman D."/>
            <person name="Pearson M."/>
            <person name="Roberts A."/>
            <person name="Saif S."/>
            <person name="Shea T."/>
            <person name="Shenoy N."/>
            <person name="Sisk P."/>
            <person name="Stolte C."/>
            <person name="Sykes S."/>
            <person name="White J."/>
            <person name="Yandava C."/>
            <person name="Izard J."/>
            <person name="Blanton J.M."/>
            <person name="Baranova O.V."/>
            <person name="Tanner A.C."/>
            <person name="Dewhirst F.E."/>
            <person name="Haas B."/>
            <person name="Nusbaum C."/>
            <person name="Birren B."/>
        </authorList>
    </citation>
    <scope>NUCLEOTIDE SEQUENCE [LARGE SCALE GENOMIC DNA]</scope>
    <source>
        <strain evidence="4">ATCC 35896 / D40 B5</strain>
    </source>
</reference>
<feature type="transmembrane region" description="Helical" evidence="1">
    <location>
        <begin position="342"/>
        <end position="363"/>
    </location>
</feature>
<dbReference type="Pfam" id="PF03616">
    <property type="entry name" value="Glt_symporter"/>
    <property type="match status" value="1"/>
</dbReference>
<keyword evidence="4" id="KW-1185">Reference proteome</keyword>
<feature type="transmembrane region" description="Helical" evidence="1">
    <location>
        <begin position="375"/>
        <end position="403"/>
    </location>
</feature>
<feature type="transmembrane region" description="Helical" evidence="1">
    <location>
        <begin position="95"/>
        <end position="120"/>
    </location>
</feature>
<keyword evidence="1" id="KW-0769">Symport</keyword>
<protein>
    <recommendedName>
        <fullName evidence="1 2">Sodium/glutamate symporter</fullName>
    </recommendedName>
</protein>
<keyword evidence="1" id="KW-0406">Ion transport</keyword>
<dbReference type="eggNOG" id="COG0786">
    <property type="taxonomic scope" value="Bacteria"/>
</dbReference>
<name>D6GR83_FILAD</name>
<evidence type="ECO:0000256" key="2">
    <source>
        <dbReference type="NCBIfam" id="TIGR00210"/>
    </source>
</evidence>